<dbReference type="RefSeq" id="WP_413263537.1">
    <property type="nucleotide sequence ID" value="NZ_JBHFNR010000089.1"/>
</dbReference>
<organism evidence="3 4">
    <name type="scientific">Floridaenema flaviceps BLCC-F50</name>
    <dbReference type="NCBI Taxonomy" id="3153642"/>
    <lineage>
        <taxon>Bacteria</taxon>
        <taxon>Bacillati</taxon>
        <taxon>Cyanobacteriota</taxon>
        <taxon>Cyanophyceae</taxon>
        <taxon>Oscillatoriophycideae</taxon>
        <taxon>Aerosakkonematales</taxon>
        <taxon>Aerosakkonemataceae</taxon>
        <taxon>Floridanema</taxon>
        <taxon>Floridanema flaviceps</taxon>
    </lineage>
</organism>
<dbReference type="InterPro" id="IPR011009">
    <property type="entry name" value="Kinase-like_dom_sf"/>
</dbReference>
<comment type="caution">
    <text evidence="3">The sequence shown here is derived from an EMBL/GenBank/DDBJ whole genome shotgun (WGS) entry which is preliminary data.</text>
</comment>
<feature type="domain" description="Aminoglycoside phosphotransferase" evidence="2">
    <location>
        <begin position="42"/>
        <end position="271"/>
    </location>
</feature>
<name>A0ABV4XQT1_9CYAN</name>
<keyword evidence="4" id="KW-1185">Reference proteome</keyword>
<dbReference type="InterPro" id="IPR002575">
    <property type="entry name" value="Aminoglycoside_PTrfase"/>
</dbReference>
<sequence length="332" mass="38263">MNTPFIPIVHSIPEGSALIDTVLDNYPINKPLSCKLYKRGLNDTYLIETEQERYILRIYRYSWRNKEEIGFELELLAFLNNKNQPVAYPLLRKDGGFTTEVLAPEGVRYAAVFTYAPGCAVNEKLDVEQSYILGKVLAEIHQELNCFRSCFTRNQLNSEYLLHRSLLAITSLYKHRQHDIDYLEQLTKKIASQIARFRLPFKAPEYGICIGDVHSGNAHFTEQNKPTLFDFDQCGYSWRAFDIAKFLHAALRMKIDIEVRNSFIEGYQTIRQLSEDELASIPVFVQTAHIWVMGISTSVVGDVLPYGWFDDDWLDARLAMLKSLDNAEIQIC</sequence>
<dbReference type="EMBL" id="JBHFNR010000089">
    <property type="protein sequence ID" value="MFB2893885.1"/>
    <property type="molecule type" value="Genomic_DNA"/>
</dbReference>
<gene>
    <name evidence="3" type="ORF">ACE1CI_13320</name>
</gene>
<dbReference type="Proteomes" id="UP001576784">
    <property type="component" value="Unassembled WGS sequence"/>
</dbReference>
<dbReference type="PANTHER" id="PTHR21064">
    <property type="entry name" value="AMINOGLYCOSIDE PHOSPHOTRANSFERASE DOMAIN-CONTAINING PROTEIN-RELATED"/>
    <property type="match status" value="1"/>
</dbReference>
<dbReference type="SUPFAM" id="SSF56112">
    <property type="entry name" value="Protein kinase-like (PK-like)"/>
    <property type="match status" value="1"/>
</dbReference>
<evidence type="ECO:0000313" key="4">
    <source>
        <dbReference type="Proteomes" id="UP001576784"/>
    </source>
</evidence>
<protein>
    <submittedName>
        <fullName evidence="3">Phosphotransferase enzyme family protein</fullName>
    </submittedName>
</protein>
<proteinExistence type="inferred from homology"/>
<evidence type="ECO:0000313" key="3">
    <source>
        <dbReference type="EMBL" id="MFB2893885.1"/>
    </source>
</evidence>
<dbReference type="Gene3D" id="3.90.1200.10">
    <property type="match status" value="1"/>
</dbReference>
<dbReference type="PANTHER" id="PTHR21064:SF6">
    <property type="entry name" value="AMINOGLYCOSIDE PHOSPHOTRANSFERASE DOMAIN-CONTAINING PROTEIN"/>
    <property type="match status" value="1"/>
</dbReference>
<reference evidence="3 4" key="1">
    <citation type="submission" date="2024-09" db="EMBL/GenBank/DDBJ databases">
        <title>Floridaenema gen nov. (Aerosakkonemataceae, Aerosakkonematales ord. nov., Cyanobacteria) from benthic tropical and subtropical fresh waters, with the description of four new species.</title>
        <authorList>
            <person name="Moretto J.A."/>
            <person name="Berthold D.E."/>
            <person name="Lefler F.W."/>
            <person name="Huang I.-S."/>
            <person name="Laughinghouse H. IV."/>
        </authorList>
    </citation>
    <scope>NUCLEOTIDE SEQUENCE [LARGE SCALE GENOMIC DNA]</scope>
    <source>
        <strain evidence="3 4">BLCC-F50</strain>
    </source>
</reference>
<comment type="similarity">
    <text evidence="1">Belongs to the pseudomonas-type ThrB family.</text>
</comment>
<dbReference type="Pfam" id="PF01636">
    <property type="entry name" value="APH"/>
    <property type="match status" value="1"/>
</dbReference>
<dbReference type="InterPro" id="IPR050249">
    <property type="entry name" value="Pseudomonas-type_ThrB"/>
</dbReference>
<evidence type="ECO:0000259" key="2">
    <source>
        <dbReference type="Pfam" id="PF01636"/>
    </source>
</evidence>
<accession>A0ABV4XQT1</accession>
<evidence type="ECO:0000256" key="1">
    <source>
        <dbReference type="ARBA" id="ARBA00038240"/>
    </source>
</evidence>
<dbReference type="Gene3D" id="3.30.200.20">
    <property type="entry name" value="Phosphorylase Kinase, domain 1"/>
    <property type="match status" value="1"/>
</dbReference>